<feature type="compositionally biased region" description="Basic and acidic residues" evidence="1">
    <location>
        <begin position="130"/>
        <end position="144"/>
    </location>
</feature>
<comment type="caution">
    <text evidence="3">The sequence shown here is derived from an EMBL/GenBank/DDBJ whole genome shotgun (WGS) entry which is preliminary data.</text>
</comment>
<evidence type="ECO:0000256" key="1">
    <source>
        <dbReference type="SAM" id="MobiDB-lite"/>
    </source>
</evidence>
<keyword evidence="2" id="KW-0732">Signal</keyword>
<dbReference type="Proteomes" id="UP000027446">
    <property type="component" value="Unassembled WGS sequence"/>
</dbReference>
<feature type="region of interest" description="Disordered" evidence="1">
    <location>
        <begin position="112"/>
        <end position="144"/>
    </location>
</feature>
<organism evidence="3 4">
    <name type="scientific">Hyphomonas adhaerens MHS-3</name>
    <dbReference type="NCBI Taxonomy" id="1280949"/>
    <lineage>
        <taxon>Bacteria</taxon>
        <taxon>Pseudomonadati</taxon>
        <taxon>Pseudomonadota</taxon>
        <taxon>Alphaproteobacteria</taxon>
        <taxon>Hyphomonadales</taxon>
        <taxon>Hyphomonadaceae</taxon>
        <taxon>Hyphomonas</taxon>
    </lineage>
</organism>
<dbReference type="STRING" id="1280949.HAD_01290"/>
<dbReference type="EMBL" id="ARYH01000001">
    <property type="protein sequence ID" value="KCZ84271.1"/>
    <property type="molecule type" value="Genomic_DNA"/>
</dbReference>
<protein>
    <recommendedName>
        <fullName evidence="5">Lipoprotein</fullName>
    </recommendedName>
</protein>
<evidence type="ECO:0008006" key="5">
    <source>
        <dbReference type="Google" id="ProtNLM"/>
    </source>
</evidence>
<sequence length="144" mass="15361">MGWGNLKLSAGLLAGLILSACASAPAEPAVQPLELCQQMSAGDTSMSERLAWDGADLGDFCACFVTIEAGLDEETRLQTFALMRKVIEMREGTGRSTEDVAELLEDDRDGSLYGIPEGALKQGAQPIEDSLSRARHDPQSCRAS</sequence>
<evidence type="ECO:0000256" key="2">
    <source>
        <dbReference type="SAM" id="SignalP"/>
    </source>
</evidence>
<keyword evidence="4" id="KW-1185">Reference proteome</keyword>
<accession>A0A069E8K1</accession>
<evidence type="ECO:0000313" key="3">
    <source>
        <dbReference type="EMBL" id="KCZ84271.1"/>
    </source>
</evidence>
<feature type="chain" id="PRO_5001660822" description="Lipoprotein" evidence="2">
    <location>
        <begin position="27"/>
        <end position="144"/>
    </location>
</feature>
<dbReference type="AlphaFoldDB" id="A0A069E8K1"/>
<feature type="signal peptide" evidence="2">
    <location>
        <begin position="1"/>
        <end position="26"/>
    </location>
</feature>
<evidence type="ECO:0000313" key="4">
    <source>
        <dbReference type="Proteomes" id="UP000027446"/>
    </source>
</evidence>
<dbReference type="RefSeq" id="WP_035568864.1">
    <property type="nucleotide sequence ID" value="NZ_ARYH01000001.1"/>
</dbReference>
<dbReference type="OrthoDB" id="7620076at2"/>
<proteinExistence type="predicted"/>
<dbReference type="PROSITE" id="PS51257">
    <property type="entry name" value="PROKAR_LIPOPROTEIN"/>
    <property type="match status" value="1"/>
</dbReference>
<reference evidence="3 4" key="1">
    <citation type="journal article" date="2014" name="Antonie Van Leeuwenhoek">
        <title>Hyphomonas beringensis sp. nov. and Hyphomonas chukchiensis sp. nov., isolated from surface seawater of the Bering Sea and Chukchi Sea.</title>
        <authorList>
            <person name="Li C."/>
            <person name="Lai Q."/>
            <person name="Li G."/>
            <person name="Dong C."/>
            <person name="Wang J."/>
            <person name="Liao Y."/>
            <person name="Shao Z."/>
        </authorList>
    </citation>
    <scope>NUCLEOTIDE SEQUENCE [LARGE SCALE GENOMIC DNA]</scope>
    <source>
        <strain evidence="3 4">MHS-3</strain>
    </source>
</reference>
<name>A0A069E8K1_9PROT</name>
<gene>
    <name evidence="3" type="ORF">HAD_01290</name>
</gene>
<dbReference type="PATRIC" id="fig|1280949.3.peg.262"/>